<feature type="transmembrane region" description="Helical" evidence="7">
    <location>
        <begin position="20"/>
        <end position="40"/>
    </location>
</feature>
<dbReference type="SUPFAM" id="SSF103473">
    <property type="entry name" value="MFS general substrate transporter"/>
    <property type="match status" value="1"/>
</dbReference>
<dbReference type="RefSeq" id="WP_094252965.1">
    <property type="nucleotide sequence ID" value="NZ_JBHLXL010000001.1"/>
</dbReference>
<dbReference type="Gene3D" id="1.20.1250.20">
    <property type="entry name" value="MFS general substrate transporter like domains"/>
    <property type="match status" value="1"/>
</dbReference>
<feature type="transmembrane region" description="Helical" evidence="7">
    <location>
        <begin position="282"/>
        <end position="298"/>
    </location>
</feature>
<dbReference type="OrthoDB" id="9788453at2"/>
<feature type="transmembrane region" description="Helical" evidence="7">
    <location>
        <begin position="249"/>
        <end position="270"/>
    </location>
</feature>
<dbReference type="GO" id="GO:0022857">
    <property type="term" value="F:transmembrane transporter activity"/>
    <property type="evidence" value="ECO:0007669"/>
    <property type="project" value="InterPro"/>
</dbReference>
<dbReference type="AlphaFoldDB" id="A0A235F950"/>
<sequence>MMSLHSSEQGSLNPKQKYLVFTLFLLTFTVGTSEFIIIGLLNNIADSLNYSISNIGILVTAFAVAFAIGTPILTAALSRFSKYPILLIVMLIFIAGNIGSALSDNFTMLLLSRILTAIVTGVLIAMAMTVASIKIPSEKVGKAISIIFSGFTVAAVLGVPIGTYIGENNGWKMTFWSVAILGIILLVISIYTIPKDLKGNKGTLKQFIRFIVHRQVLLSALIPALSIGATYAVYTFLTPLLEQAIGVPAKYISVVLLLFGVVSIFSNLVGGTIAAKNGVSKLRFIFIVQAIVLGSLYFTSHHLIVGLLNIGFMSLLMYIQGSSLQMYFVQIADRYFSSAKDLASSLTPISLNIGIALGSVIGSWATNSIGLIHVTWVGALIAVAASIVTFISIRFNN</sequence>
<dbReference type="PANTHER" id="PTHR43124:SF8">
    <property type="entry name" value="INNER MEMBRANE TRANSPORT PROTEIN YDHP"/>
    <property type="match status" value="1"/>
</dbReference>
<dbReference type="Pfam" id="PF07690">
    <property type="entry name" value="MFS_1"/>
    <property type="match status" value="1"/>
</dbReference>
<evidence type="ECO:0000256" key="6">
    <source>
        <dbReference type="ARBA" id="ARBA00023136"/>
    </source>
</evidence>
<feature type="transmembrane region" description="Helical" evidence="7">
    <location>
        <begin position="342"/>
        <end position="365"/>
    </location>
</feature>
<feature type="transmembrane region" description="Helical" evidence="7">
    <location>
        <begin position="304"/>
        <end position="321"/>
    </location>
</feature>
<feature type="transmembrane region" description="Helical" evidence="7">
    <location>
        <begin position="108"/>
        <end position="131"/>
    </location>
</feature>
<keyword evidence="10" id="KW-1185">Reference proteome</keyword>
<dbReference type="InterPro" id="IPR011701">
    <property type="entry name" value="MFS"/>
</dbReference>
<dbReference type="EMBL" id="NOII01000003">
    <property type="protein sequence ID" value="OYD57614.1"/>
    <property type="molecule type" value="Genomic_DNA"/>
</dbReference>
<feature type="transmembrane region" description="Helical" evidence="7">
    <location>
        <begin position="215"/>
        <end position="237"/>
    </location>
</feature>
<evidence type="ECO:0000256" key="1">
    <source>
        <dbReference type="ARBA" id="ARBA00004651"/>
    </source>
</evidence>
<proteinExistence type="predicted"/>
<feature type="domain" description="Major facilitator superfamily (MFS) profile" evidence="8">
    <location>
        <begin position="19"/>
        <end position="397"/>
    </location>
</feature>
<evidence type="ECO:0000259" key="8">
    <source>
        <dbReference type="PROSITE" id="PS50850"/>
    </source>
</evidence>
<keyword evidence="4 7" id="KW-0812">Transmembrane</keyword>
<gene>
    <name evidence="9" type="ORF">CGZ90_13185</name>
</gene>
<feature type="transmembrane region" description="Helical" evidence="7">
    <location>
        <begin position="85"/>
        <end position="102"/>
    </location>
</feature>
<organism evidence="9 10">
    <name type="scientific">Fictibacillus aquaticus</name>
    <dbReference type="NCBI Taxonomy" id="2021314"/>
    <lineage>
        <taxon>Bacteria</taxon>
        <taxon>Bacillati</taxon>
        <taxon>Bacillota</taxon>
        <taxon>Bacilli</taxon>
        <taxon>Bacillales</taxon>
        <taxon>Fictibacillaceae</taxon>
        <taxon>Fictibacillus</taxon>
    </lineage>
</organism>
<feature type="transmembrane region" description="Helical" evidence="7">
    <location>
        <begin position="371"/>
        <end position="393"/>
    </location>
</feature>
<dbReference type="PROSITE" id="PS50850">
    <property type="entry name" value="MFS"/>
    <property type="match status" value="1"/>
</dbReference>
<evidence type="ECO:0000256" key="4">
    <source>
        <dbReference type="ARBA" id="ARBA00022692"/>
    </source>
</evidence>
<dbReference type="InterPro" id="IPR020846">
    <property type="entry name" value="MFS_dom"/>
</dbReference>
<evidence type="ECO:0000256" key="7">
    <source>
        <dbReference type="SAM" id="Phobius"/>
    </source>
</evidence>
<accession>A0A235F950</accession>
<evidence type="ECO:0000256" key="5">
    <source>
        <dbReference type="ARBA" id="ARBA00022989"/>
    </source>
</evidence>
<dbReference type="InterPro" id="IPR036259">
    <property type="entry name" value="MFS_trans_sf"/>
</dbReference>
<keyword evidence="6 7" id="KW-0472">Membrane</keyword>
<dbReference type="GO" id="GO:0005886">
    <property type="term" value="C:plasma membrane"/>
    <property type="evidence" value="ECO:0007669"/>
    <property type="project" value="UniProtKB-SubCell"/>
</dbReference>
<keyword evidence="3" id="KW-1003">Cell membrane</keyword>
<evidence type="ECO:0000313" key="10">
    <source>
        <dbReference type="Proteomes" id="UP000215059"/>
    </source>
</evidence>
<evidence type="ECO:0000256" key="3">
    <source>
        <dbReference type="ARBA" id="ARBA00022475"/>
    </source>
</evidence>
<dbReference type="InterPro" id="IPR050189">
    <property type="entry name" value="MFS_Efflux_Transporters"/>
</dbReference>
<dbReference type="Proteomes" id="UP000215059">
    <property type="component" value="Unassembled WGS sequence"/>
</dbReference>
<reference evidence="9 10" key="1">
    <citation type="submission" date="2017-07" db="EMBL/GenBank/DDBJ databases">
        <title>Fictibacillus sp. nov. GDSW-R2A3 Genome sequencing and assembly.</title>
        <authorList>
            <person name="Mayilraj S."/>
        </authorList>
    </citation>
    <scope>NUCLEOTIDE SEQUENCE [LARGE SCALE GENOMIC DNA]</scope>
    <source>
        <strain evidence="9 10">GDSW-R2A3</strain>
    </source>
</reference>
<dbReference type="PANTHER" id="PTHR43124">
    <property type="entry name" value="PURINE EFFLUX PUMP PBUE"/>
    <property type="match status" value="1"/>
</dbReference>
<evidence type="ECO:0000313" key="9">
    <source>
        <dbReference type="EMBL" id="OYD57614.1"/>
    </source>
</evidence>
<feature type="transmembrane region" description="Helical" evidence="7">
    <location>
        <begin position="143"/>
        <end position="161"/>
    </location>
</feature>
<feature type="transmembrane region" description="Helical" evidence="7">
    <location>
        <begin position="52"/>
        <end position="73"/>
    </location>
</feature>
<evidence type="ECO:0000256" key="2">
    <source>
        <dbReference type="ARBA" id="ARBA00022448"/>
    </source>
</evidence>
<protein>
    <submittedName>
        <fullName evidence="9">MFS transporter</fullName>
    </submittedName>
</protein>
<dbReference type="CDD" id="cd17324">
    <property type="entry name" value="MFS_NepI_like"/>
    <property type="match status" value="1"/>
</dbReference>
<keyword evidence="2" id="KW-0813">Transport</keyword>
<keyword evidence="5 7" id="KW-1133">Transmembrane helix</keyword>
<feature type="transmembrane region" description="Helical" evidence="7">
    <location>
        <begin position="173"/>
        <end position="194"/>
    </location>
</feature>
<name>A0A235F950_9BACL</name>
<comment type="subcellular location">
    <subcellularLocation>
        <location evidence="1">Cell membrane</location>
        <topology evidence="1">Multi-pass membrane protein</topology>
    </subcellularLocation>
</comment>
<comment type="caution">
    <text evidence="9">The sequence shown here is derived from an EMBL/GenBank/DDBJ whole genome shotgun (WGS) entry which is preliminary data.</text>
</comment>